<evidence type="ECO:0000256" key="3">
    <source>
        <dbReference type="ARBA" id="ARBA00011935"/>
    </source>
</evidence>
<comment type="caution">
    <text evidence="10">The sequence shown here is derived from an EMBL/GenBank/DDBJ whole genome shotgun (WGS) entry which is preliminary data.</text>
</comment>
<organism evidence="10 11">
    <name type="scientific">Thelohanellus kitauei</name>
    <name type="common">Myxosporean</name>
    <dbReference type="NCBI Taxonomy" id="669202"/>
    <lineage>
        <taxon>Eukaryota</taxon>
        <taxon>Metazoa</taxon>
        <taxon>Cnidaria</taxon>
        <taxon>Myxozoa</taxon>
        <taxon>Myxosporea</taxon>
        <taxon>Bivalvulida</taxon>
        <taxon>Platysporina</taxon>
        <taxon>Myxobolidae</taxon>
        <taxon>Thelohanellus</taxon>
    </lineage>
</organism>
<evidence type="ECO:0000256" key="4">
    <source>
        <dbReference type="ARBA" id="ARBA00022603"/>
    </source>
</evidence>
<evidence type="ECO:0000256" key="7">
    <source>
        <dbReference type="ARBA" id="ARBA00030400"/>
    </source>
</evidence>
<comment type="catalytic activity">
    <reaction evidence="8">
        <text>L-arginyl-[protein] + 2 S-adenosyl-L-methionine = N(omega),N(omega)'-dimethyl-L-arginyl-[protein] + 2 S-adenosyl-L-homocysteine + 2 H(+)</text>
        <dbReference type="Rhea" id="RHEA:48108"/>
        <dbReference type="Rhea" id="RHEA-COMP:10532"/>
        <dbReference type="Rhea" id="RHEA-COMP:11992"/>
        <dbReference type="ChEBI" id="CHEBI:15378"/>
        <dbReference type="ChEBI" id="CHEBI:29965"/>
        <dbReference type="ChEBI" id="CHEBI:57856"/>
        <dbReference type="ChEBI" id="CHEBI:59789"/>
        <dbReference type="ChEBI" id="CHEBI:88221"/>
        <dbReference type="EC" id="2.1.1.320"/>
    </reaction>
</comment>
<evidence type="ECO:0000256" key="1">
    <source>
        <dbReference type="ARBA" id="ARBA00004173"/>
    </source>
</evidence>
<dbReference type="GO" id="GO:0005739">
    <property type="term" value="C:mitochondrion"/>
    <property type="evidence" value="ECO:0007669"/>
    <property type="project" value="UniProtKB-SubCell"/>
</dbReference>
<keyword evidence="11" id="KW-1185">Reference proteome</keyword>
<comment type="subcellular location">
    <subcellularLocation>
        <location evidence="1">Mitochondrion</location>
    </subcellularLocation>
</comment>
<evidence type="ECO:0000313" key="11">
    <source>
        <dbReference type="Proteomes" id="UP000031668"/>
    </source>
</evidence>
<comment type="similarity">
    <text evidence="2">Belongs to the NDUFAF7 family.</text>
</comment>
<dbReference type="InterPro" id="IPR029063">
    <property type="entry name" value="SAM-dependent_MTases_sf"/>
</dbReference>
<protein>
    <recommendedName>
        <fullName evidence="3">type II protein arginine methyltransferase</fullName>
        <ecNumber evidence="3">2.1.1.320</ecNumber>
    </recommendedName>
    <alternativeName>
        <fullName evidence="7">Protein midA homolog</fullName>
    </alternativeName>
</protein>
<evidence type="ECO:0000313" key="9">
    <source>
        <dbReference type="EMBL" id="KII68199.1"/>
    </source>
</evidence>
<reference evidence="10 11" key="1">
    <citation type="journal article" date="2014" name="Genome Biol. Evol.">
        <title>The genome of the myxosporean Thelohanellus kitauei shows adaptations to nutrient acquisition within its fish host.</title>
        <authorList>
            <person name="Yang Y."/>
            <person name="Xiong J."/>
            <person name="Zhou Z."/>
            <person name="Huo F."/>
            <person name="Miao W."/>
            <person name="Ran C."/>
            <person name="Liu Y."/>
            <person name="Zhang J."/>
            <person name="Feng J."/>
            <person name="Wang M."/>
            <person name="Wang M."/>
            <person name="Wang L."/>
            <person name="Yao B."/>
        </authorList>
    </citation>
    <scope>NUCLEOTIDE SEQUENCE [LARGE SCALE GENOMIC DNA]</scope>
    <source>
        <strain evidence="10">Wuqing</strain>
    </source>
</reference>
<dbReference type="GO" id="GO:0032259">
    <property type="term" value="P:methylation"/>
    <property type="evidence" value="ECO:0007669"/>
    <property type="project" value="UniProtKB-KW"/>
</dbReference>
<dbReference type="Proteomes" id="UP000031668">
    <property type="component" value="Unassembled WGS sequence"/>
</dbReference>
<evidence type="ECO:0000256" key="8">
    <source>
        <dbReference type="ARBA" id="ARBA00048612"/>
    </source>
</evidence>
<dbReference type="SUPFAM" id="SSF53335">
    <property type="entry name" value="S-adenosyl-L-methionine-dependent methyltransferases"/>
    <property type="match status" value="1"/>
</dbReference>
<sequence>MIARWVKSIIERKDYERFTLVEMGPGNGTMINYVVQVSSCNIKALNNYAPKELNFDISLIENSRNQADYQAAIVCDPKTIIRHGKFGTPFMTAKTYNGQNVSWFDHCTYIKSIPGIF</sequence>
<dbReference type="AlphaFoldDB" id="A0A0C2NEF5"/>
<name>A0A0C2NEF5_THEKT</name>
<evidence type="ECO:0000256" key="2">
    <source>
        <dbReference type="ARBA" id="ARBA00005891"/>
    </source>
</evidence>
<evidence type="ECO:0000313" key="10">
    <source>
        <dbReference type="EMBL" id="KII74715.1"/>
    </source>
</evidence>
<dbReference type="InterPro" id="IPR003788">
    <property type="entry name" value="NDUFAF7"/>
</dbReference>
<dbReference type="EC" id="2.1.1.320" evidence="3"/>
<accession>A0A0C2NEF5</accession>
<evidence type="ECO:0000256" key="5">
    <source>
        <dbReference type="ARBA" id="ARBA00022679"/>
    </source>
</evidence>
<keyword evidence="4" id="KW-0489">Methyltransferase</keyword>
<dbReference type="GO" id="GO:0035243">
    <property type="term" value="F:protein-arginine omega-N symmetric methyltransferase activity"/>
    <property type="evidence" value="ECO:0007669"/>
    <property type="project" value="UniProtKB-EC"/>
</dbReference>
<evidence type="ECO:0000256" key="6">
    <source>
        <dbReference type="ARBA" id="ARBA00023128"/>
    </source>
</evidence>
<dbReference type="Pfam" id="PF02636">
    <property type="entry name" value="Methyltransf_28"/>
    <property type="match status" value="1"/>
</dbReference>
<dbReference type="EMBL" id="JWZT01002895">
    <property type="protein sequence ID" value="KII68199.1"/>
    <property type="molecule type" value="Genomic_DNA"/>
</dbReference>
<keyword evidence="5" id="KW-0808">Transferase</keyword>
<dbReference type="Gene3D" id="3.40.50.150">
    <property type="entry name" value="Vaccinia Virus protein VP39"/>
    <property type="match status" value="1"/>
</dbReference>
<dbReference type="EMBL" id="JWZT01000304">
    <property type="protein sequence ID" value="KII74715.1"/>
    <property type="molecule type" value="Genomic_DNA"/>
</dbReference>
<keyword evidence="6" id="KW-0496">Mitochondrion</keyword>
<gene>
    <name evidence="10" type="ORF">RF11_02831</name>
    <name evidence="9" type="ORF">RF11_12958</name>
</gene>
<proteinExistence type="inferred from homology"/>